<proteinExistence type="inferred from homology"/>
<dbReference type="EMBL" id="JAPXFL010000006">
    <property type="protein sequence ID" value="KAK9504779.1"/>
    <property type="molecule type" value="Genomic_DNA"/>
</dbReference>
<keyword evidence="13" id="KW-1185">Reference proteome</keyword>
<reference evidence="12 13" key="1">
    <citation type="submission" date="2022-12" db="EMBL/GenBank/DDBJ databases">
        <title>Chromosome-level genome assembly of true bugs.</title>
        <authorList>
            <person name="Ma L."/>
            <person name="Li H."/>
        </authorList>
    </citation>
    <scope>NUCLEOTIDE SEQUENCE [LARGE SCALE GENOMIC DNA]</scope>
    <source>
        <strain evidence="12">Lab_2022b</strain>
    </source>
</reference>
<dbReference type="PANTHER" id="PTHR12225:SF0">
    <property type="entry name" value="PROTEASOMAL UBIQUITIN RECEPTOR ADRM1"/>
    <property type="match status" value="1"/>
</dbReference>
<evidence type="ECO:0000256" key="8">
    <source>
        <dbReference type="ARBA" id="ARBA00070663"/>
    </source>
</evidence>
<keyword evidence="5" id="KW-0647">Proteasome</keyword>
<comment type="similarity">
    <text evidence="3">Belongs to the ADRM1 family.</text>
</comment>
<evidence type="ECO:0000259" key="11">
    <source>
        <dbReference type="PROSITE" id="PS51917"/>
    </source>
</evidence>
<keyword evidence="4" id="KW-0963">Cytoplasm</keyword>
<feature type="compositionally biased region" description="Polar residues" evidence="9">
    <location>
        <begin position="393"/>
        <end position="412"/>
    </location>
</feature>
<dbReference type="InterPro" id="IPR044867">
    <property type="entry name" value="DEUBAD_dom"/>
</dbReference>
<evidence type="ECO:0000256" key="7">
    <source>
        <dbReference type="ARBA" id="ARBA00054744"/>
    </source>
</evidence>
<evidence type="ECO:0000256" key="4">
    <source>
        <dbReference type="ARBA" id="ARBA00022490"/>
    </source>
</evidence>
<dbReference type="InterPro" id="IPR006773">
    <property type="entry name" value="Rpn13/ADRM1"/>
</dbReference>
<evidence type="ECO:0000313" key="12">
    <source>
        <dbReference type="EMBL" id="KAK9504779.1"/>
    </source>
</evidence>
<keyword evidence="6" id="KW-0539">Nucleus</keyword>
<dbReference type="GO" id="GO:0070628">
    <property type="term" value="F:proteasome binding"/>
    <property type="evidence" value="ECO:0007669"/>
    <property type="project" value="TreeGrafter"/>
</dbReference>
<evidence type="ECO:0000256" key="5">
    <source>
        <dbReference type="ARBA" id="ARBA00022942"/>
    </source>
</evidence>
<dbReference type="GO" id="GO:0061133">
    <property type="term" value="F:endopeptidase activator activity"/>
    <property type="evidence" value="ECO:0007669"/>
    <property type="project" value="TreeGrafter"/>
</dbReference>
<comment type="subcellular location">
    <subcellularLocation>
        <location evidence="2">Cytoplasm</location>
    </subcellularLocation>
    <subcellularLocation>
        <location evidence="1">Nucleus</location>
    </subcellularLocation>
</comment>
<evidence type="ECO:0000256" key="3">
    <source>
        <dbReference type="ARBA" id="ARBA00009216"/>
    </source>
</evidence>
<evidence type="ECO:0000256" key="1">
    <source>
        <dbReference type="ARBA" id="ARBA00004123"/>
    </source>
</evidence>
<name>A0AAW1D4A6_9HEMI</name>
<organism evidence="12 13">
    <name type="scientific">Rhynocoris fuscipes</name>
    <dbReference type="NCBI Taxonomy" id="488301"/>
    <lineage>
        <taxon>Eukaryota</taxon>
        <taxon>Metazoa</taxon>
        <taxon>Ecdysozoa</taxon>
        <taxon>Arthropoda</taxon>
        <taxon>Hexapoda</taxon>
        <taxon>Insecta</taxon>
        <taxon>Pterygota</taxon>
        <taxon>Neoptera</taxon>
        <taxon>Paraneoptera</taxon>
        <taxon>Hemiptera</taxon>
        <taxon>Heteroptera</taxon>
        <taxon>Panheteroptera</taxon>
        <taxon>Cimicomorpha</taxon>
        <taxon>Reduviidae</taxon>
        <taxon>Harpactorinae</taxon>
        <taxon>Harpactorini</taxon>
        <taxon>Rhynocoris</taxon>
    </lineage>
</organism>
<dbReference type="Pfam" id="PF16550">
    <property type="entry name" value="RPN13_C"/>
    <property type="match status" value="1"/>
</dbReference>
<dbReference type="CDD" id="cd13314">
    <property type="entry name" value="PH_Rpn13"/>
    <property type="match status" value="1"/>
</dbReference>
<feature type="domain" description="Pru" evidence="11">
    <location>
        <begin position="15"/>
        <end position="128"/>
    </location>
</feature>
<feature type="compositionally biased region" description="Polar residues" evidence="9">
    <location>
        <begin position="124"/>
        <end position="137"/>
    </location>
</feature>
<evidence type="ECO:0000313" key="13">
    <source>
        <dbReference type="Proteomes" id="UP001461498"/>
    </source>
</evidence>
<accession>A0AAW1D4A6</accession>
<feature type="compositionally biased region" description="Low complexity" evidence="9">
    <location>
        <begin position="178"/>
        <end position="242"/>
    </location>
</feature>
<dbReference type="PROSITE" id="PS51916">
    <property type="entry name" value="DEUBAD"/>
    <property type="match status" value="1"/>
</dbReference>
<evidence type="ECO:0000259" key="10">
    <source>
        <dbReference type="PROSITE" id="PS51916"/>
    </source>
</evidence>
<feature type="region of interest" description="Disordered" evidence="9">
    <location>
        <begin position="123"/>
        <end position="147"/>
    </location>
</feature>
<evidence type="ECO:0000256" key="6">
    <source>
        <dbReference type="ARBA" id="ARBA00023242"/>
    </source>
</evidence>
<dbReference type="InterPro" id="IPR044868">
    <property type="entry name" value="Rpn13/ADRM1_Pru"/>
</dbReference>
<gene>
    <name evidence="12" type="ORF">O3M35_008967</name>
</gene>
<dbReference type="GO" id="GO:0005737">
    <property type="term" value="C:cytoplasm"/>
    <property type="evidence" value="ECO:0007669"/>
    <property type="project" value="UniProtKB-SubCell"/>
</dbReference>
<feature type="domain" description="DEUBAD" evidence="10">
    <location>
        <begin position="265"/>
        <end position="378"/>
    </location>
</feature>
<comment type="caution">
    <text evidence="12">The sequence shown here is derived from an EMBL/GenBank/DDBJ whole genome shotgun (WGS) entry which is preliminary data.</text>
</comment>
<sequence>MPGGTALFGNTSSRSGSKNLVEFKAGKMTMKGKMVHPDKRKGLVYIYQSEDSLMHFCWKDRNTGSVEDDLIIFPDDVEFKRVTQCTTGRVYILKFKSSSRKFFFWIQEPKTDKDEDNCRKVNEVLNNPPSLGSQRSGGATPDGDLQNLLSNMSQQQLMQLFGGVGQIGGLSSLLGTMSQNTSRSGGSSNSGNSTAVSSTPSVGNTTTTTTPAPSNQQTTPNTPKTPATPAAAIPAATPQAPSKPIQLRQLQSYLSGLGMQAGGQGTAGQSGVDLSTSLTAEGLQAVLNNPEFVREVQRHLPPVNADGSSQQDLLKSTLSSPQFQQAVSMFSTALQSGQLGPVISQFDVGNEAVSAANQGNMEEFVRALQAASISVQQQQQQQSKEGDQQQAAENITDSQQTPQRPSNQTSSADNKENKKEEDEEMNLD</sequence>
<dbReference type="InterPro" id="IPR038633">
    <property type="entry name" value="Rpn13/ADRM1_Pru_sf"/>
</dbReference>
<dbReference type="AlphaFoldDB" id="A0AAW1D4A6"/>
<dbReference type="InterPro" id="IPR032368">
    <property type="entry name" value="RPN13_DEUBAD"/>
</dbReference>
<dbReference type="InterPro" id="IPR038108">
    <property type="entry name" value="RPN13_DEUBAD_sf"/>
</dbReference>
<dbReference type="Gene3D" id="1.10.2020.20">
    <property type="match status" value="1"/>
</dbReference>
<evidence type="ECO:0000256" key="9">
    <source>
        <dbReference type="SAM" id="MobiDB-lite"/>
    </source>
</evidence>
<dbReference type="PROSITE" id="PS51917">
    <property type="entry name" value="PRU"/>
    <property type="match status" value="1"/>
</dbReference>
<dbReference type="FunFam" id="2.30.29.70:FF:000001">
    <property type="entry name" value="Proteasomal ubiquitin receptor ADRM1"/>
    <property type="match status" value="1"/>
</dbReference>
<dbReference type="Gene3D" id="2.30.29.70">
    <property type="entry name" value="Proteasomal ubiquitin receptor Rpn13/ADRM1"/>
    <property type="match status" value="1"/>
</dbReference>
<comment type="function">
    <text evidence="7">May function as a proteasomal ubiquitin receptor. May promote the deubiquitinating activity associated with the 26S proteasome.</text>
</comment>
<protein>
    <recommendedName>
        <fullName evidence="8">Proteasomal ubiquitin receptor ADRM1 homolog</fullName>
    </recommendedName>
</protein>
<feature type="compositionally biased region" description="Low complexity" evidence="9">
    <location>
        <begin position="377"/>
        <end position="392"/>
    </location>
</feature>
<dbReference type="GO" id="GO:0008541">
    <property type="term" value="C:proteasome regulatory particle, lid subcomplex"/>
    <property type="evidence" value="ECO:0007669"/>
    <property type="project" value="TreeGrafter"/>
</dbReference>
<dbReference type="Proteomes" id="UP001461498">
    <property type="component" value="Unassembled WGS sequence"/>
</dbReference>
<dbReference type="PANTHER" id="PTHR12225">
    <property type="entry name" value="ADHESION REGULATING MOLECULE 1 110 KDA CELL MEMBRANE GLYCOPROTEIN"/>
    <property type="match status" value="1"/>
</dbReference>
<feature type="region of interest" description="Disordered" evidence="9">
    <location>
        <begin position="377"/>
        <end position="428"/>
    </location>
</feature>
<evidence type="ECO:0000256" key="2">
    <source>
        <dbReference type="ARBA" id="ARBA00004496"/>
    </source>
</evidence>
<feature type="region of interest" description="Disordered" evidence="9">
    <location>
        <begin position="178"/>
        <end position="243"/>
    </location>
</feature>
<dbReference type="GO" id="GO:0005634">
    <property type="term" value="C:nucleus"/>
    <property type="evidence" value="ECO:0007669"/>
    <property type="project" value="UniProtKB-SubCell"/>
</dbReference>
<dbReference type="Pfam" id="PF04683">
    <property type="entry name" value="Rpn13_ADRM1_Pru"/>
    <property type="match status" value="1"/>
</dbReference>